<evidence type="ECO:0000313" key="3">
    <source>
        <dbReference type="Proteomes" id="UP000094385"/>
    </source>
</evidence>
<protein>
    <recommendedName>
        <fullName evidence="4">Extracellular membrane protein CFEM domain-containing protein</fullName>
    </recommendedName>
</protein>
<dbReference type="OrthoDB" id="4092496at2759"/>
<dbReference type="EMBL" id="KV454302">
    <property type="protein sequence ID" value="ODQ69886.1"/>
    <property type="molecule type" value="Genomic_DNA"/>
</dbReference>
<gene>
    <name evidence="2" type="ORF">LIPSTDRAFT_66138</name>
</gene>
<evidence type="ECO:0000256" key="1">
    <source>
        <dbReference type="SAM" id="SignalP"/>
    </source>
</evidence>
<dbReference type="AlphaFoldDB" id="A0A1E3PWT8"/>
<sequence>MRVLYLGVLVFLYACRVISVSVDDCFAACGSAVVFASQCGTDTSCLCASGSGFVTTATTCLDCAGPNGANIWSSYEPFLTTPLATCGLPSAPAGATANTPPTSTTTVTSTSVVTSTITSTVVITSSSSSTLCWDDIYHLLDQSNVINNGDNF</sequence>
<evidence type="ECO:0008006" key="4">
    <source>
        <dbReference type="Google" id="ProtNLM"/>
    </source>
</evidence>
<dbReference type="PROSITE" id="PS51257">
    <property type="entry name" value="PROKAR_LIPOPROTEIN"/>
    <property type="match status" value="1"/>
</dbReference>
<organism evidence="2 3">
    <name type="scientific">Lipomyces starkeyi NRRL Y-11557</name>
    <dbReference type="NCBI Taxonomy" id="675824"/>
    <lineage>
        <taxon>Eukaryota</taxon>
        <taxon>Fungi</taxon>
        <taxon>Dikarya</taxon>
        <taxon>Ascomycota</taxon>
        <taxon>Saccharomycotina</taxon>
        <taxon>Lipomycetes</taxon>
        <taxon>Lipomycetales</taxon>
        <taxon>Lipomycetaceae</taxon>
        <taxon>Lipomyces</taxon>
    </lineage>
</organism>
<keyword evidence="3" id="KW-1185">Reference proteome</keyword>
<dbReference type="Proteomes" id="UP000094385">
    <property type="component" value="Unassembled WGS sequence"/>
</dbReference>
<proteinExistence type="predicted"/>
<evidence type="ECO:0000313" key="2">
    <source>
        <dbReference type="EMBL" id="ODQ69886.1"/>
    </source>
</evidence>
<name>A0A1E3PWT8_LIPST</name>
<reference evidence="2 3" key="1">
    <citation type="journal article" date="2016" name="Proc. Natl. Acad. Sci. U.S.A.">
        <title>Comparative genomics of biotechnologically important yeasts.</title>
        <authorList>
            <person name="Riley R."/>
            <person name="Haridas S."/>
            <person name="Wolfe K.H."/>
            <person name="Lopes M.R."/>
            <person name="Hittinger C.T."/>
            <person name="Goeker M."/>
            <person name="Salamov A.A."/>
            <person name="Wisecaver J.H."/>
            <person name="Long T.M."/>
            <person name="Calvey C.H."/>
            <person name="Aerts A.L."/>
            <person name="Barry K.W."/>
            <person name="Choi C."/>
            <person name="Clum A."/>
            <person name="Coughlan A.Y."/>
            <person name="Deshpande S."/>
            <person name="Douglass A.P."/>
            <person name="Hanson S.J."/>
            <person name="Klenk H.-P."/>
            <person name="LaButti K.M."/>
            <person name="Lapidus A."/>
            <person name="Lindquist E.A."/>
            <person name="Lipzen A.M."/>
            <person name="Meier-Kolthoff J.P."/>
            <person name="Ohm R.A."/>
            <person name="Otillar R.P."/>
            <person name="Pangilinan J.L."/>
            <person name="Peng Y."/>
            <person name="Rokas A."/>
            <person name="Rosa C.A."/>
            <person name="Scheuner C."/>
            <person name="Sibirny A.A."/>
            <person name="Slot J.C."/>
            <person name="Stielow J.B."/>
            <person name="Sun H."/>
            <person name="Kurtzman C.P."/>
            <person name="Blackwell M."/>
            <person name="Grigoriev I.V."/>
            <person name="Jeffries T.W."/>
        </authorList>
    </citation>
    <scope>NUCLEOTIDE SEQUENCE [LARGE SCALE GENOMIC DNA]</scope>
    <source>
        <strain evidence="2 3">NRRL Y-11557</strain>
    </source>
</reference>
<feature type="signal peptide" evidence="1">
    <location>
        <begin position="1"/>
        <end position="19"/>
    </location>
</feature>
<feature type="chain" id="PRO_5009133988" description="Extracellular membrane protein CFEM domain-containing protein" evidence="1">
    <location>
        <begin position="20"/>
        <end position="152"/>
    </location>
</feature>
<keyword evidence="1" id="KW-0732">Signal</keyword>
<accession>A0A1E3PWT8</accession>